<reference evidence="1 2" key="1">
    <citation type="submission" date="2020-10" db="EMBL/GenBank/DDBJ databases">
        <title>The genome sequence of Chitinilyticum litopenaei 4Y14.</title>
        <authorList>
            <person name="Liu Y."/>
        </authorList>
    </citation>
    <scope>NUCLEOTIDE SEQUENCE [LARGE SCALE GENOMIC DNA]</scope>
    <source>
        <strain evidence="1 2">4Y14</strain>
    </source>
</reference>
<sequence length="115" mass="12523">MSYDLNFWKYADGVSADHQQVYEQLCEGLPVGGLQSLPIAALVADIAADFADGWLRVGESSWEGPQGAFTLTTSPQWLRVDCHGLSGSVMNRFIDLAACYGCPLYDPQTGVRYDG</sequence>
<evidence type="ECO:0000313" key="2">
    <source>
        <dbReference type="Proteomes" id="UP000604481"/>
    </source>
</evidence>
<dbReference type="RefSeq" id="WP_194116249.1">
    <property type="nucleotide sequence ID" value="NZ_JADFUA010000005.1"/>
</dbReference>
<keyword evidence="2" id="KW-1185">Reference proteome</keyword>
<dbReference type="EMBL" id="JADFUA010000005">
    <property type="protein sequence ID" value="MBE9609725.1"/>
    <property type="molecule type" value="Genomic_DNA"/>
</dbReference>
<dbReference type="AlphaFoldDB" id="A0A8J7G0H7"/>
<protein>
    <submittedName>
        <fullName evidence="1">Uncharacterized protein</fullName>
    </submittedName>
</protein>
<proteinExistence type="predicted"/>
<name>A0A8J7G0H7_9NEIS</name>
<evidence type="ECO:0000313" key="1">
    <source>
        <dbReference type="EMBL" id="MBE9609725.1"/>
    </source>
</evidence>
<accession>A0A8J7G0H7</accession>
<comment type="caution">
    <text evidence="1">The sequence shown here is derived from an EMBL/GenBank/DDBJ whole genome shotgun (WGS) entry which is preliminary data.</text>
</comment>
<gene>
    <name evidence="1" type="ORF">INR99_10200</name>
</gene>
<organism evidence="1 2">
    <name type="scientific">Chitinilyticum piscinae</name>
    <dbReference type="NCBI Taxonomy" id="2866724"/>
    <lineage>
        <taxon>Bacteria</taxon>
        <taxon>Pseudomonadati</taxon>
        <taxon>Pseudomonadota</taxon>
        <taxon>Betaproteobacteria</taxon>
        <taxon>Neisseriales</taxon>
        <taxon>Chitinibacteraceae</taxon>
        <taxon>Chitinilyticum</taxon>
    </lineage>
</organism>
<dbReference type="Proteomes" id="UP000604481">
    <property type="component" value="Unassembled WGS sequence"/>
</dbReference>